<feature type="transmembrane region" description="Helical" evidence="7">
    <location>
        <begin position="273"/>
        <end position="291"/>
    </location>
</feature>
<evidence type="ECO:0000256" key="4">
    <source>
        <dbReference type="ARBA" id="ARBA00022989"/>
    </source>
</evidence>
<evidence type="ECO:0000256" key="2">
    <source>
        <dbReference type="ARBA" id="ARBA00008803"/>
    </source>
</evidence>
<keyword evidence="4 7" id="KW-1133">Transmembrane helix</keyword>
<dbReference type="GO" id="GO:0045724">
    <property type="term" value="P:positive regulation of cilium assembly"/>
    <property type="evidence" value="ECO:0007669"/>
    <property type="project" value="TreeGrafter"/>
</dbReference>
<name>A0AA35WA32_GEOBA</name>
<evidence type="ECO:0000256" key="7">
    <source>
        <dbReference type="SAM" id="Phobius"/>
    </source>
</evidence>
<dbReference type="PANTHER" id="PTHR13317">
    <property type="entry name" value="TRANSMEMBRANE ANTERIOR POSTERIOR TRANSFORMATION PROTEIN 1 HOMOLOG"/>
    <property type="match status" value="1"/>
</dbReference>
<dbReference type="EMBL" id="CASHTH010001288">
    <property type="protein sequence ID" value="CAI8013718.1"/>
    <property type="molecule type" value="Genomic_DNA"/>
</dbReference>
<proteinExistence type="inferred from homology"/>
<feature type="compositionally biased region" description="Low complexity" evidence="6">
    <location>
        <begin position="403"/>
        <end position="413"/>
    </location>
</feature>
<protein>
    <submittedName>
        <fullName evidence="8">Transmembrane anterior posterior transformation protein 1</fullName>
    </submittedName>
</protein>
<keyword evidence="9" id="KW-1185">Reference proteome</keyword>
<comment type="caution">
    <text evidence="8">The sequence shown here is derived from an EMBL/GenBank/DDBJ whole genome shotgun (WGS) entry which is preliminary data.</text>
</comment>
<evidence type="ECO:0000313" key="9">
    <source>
        <dbReference type="Proteomes" id="UP001174909"/>
    </source>
</evidence>
<dbReference type="GO" id="GO:0005789">
    <property type="term" value="C:endoplasmic reticulum membrane"/>
    <property type="evidence" value="ECO:0007669"/>
    <property type="project" value="TreeGrafter"/>
</dbReference>
<dbReference type="Proteomes" id="UP001174909">
    <property type="component" value="Unassembled WGS sequence"/>
</dbReference>
<keyword evidence="5 7" id="KW-0472">Membrane</keyword>
<feature type="transmembrane region" description="Helical" evidence="7">
    <location>
        <begin position="368"/>
        <end position="390"/>
    </location>
</feature>
<comment type="subcellular location">
    <subcellularLocation>
        <location evidence="1">Membrane</location>
        <topology evidence="1">Multi-pass membrane protein</topology>
    </subcellularLocation>
</comment>
<evidence type="ECO:0000256" key="1">
    <source>
        <dbReference type="ARBA" id="ARBA00004141"/>
    </source>
</evidence>
<feature type="region of interest" description="Disordered" evidence="6">
    <location>
        <begin position="401"/>
        <end position="421"/>
    </location>
</feature>
<reference evidence="8" key="1">
    <citation type="submission" date="2023-03" db="EMBL/GenBank/DDBJ databases">
        <authorList>
            <person name="Steffen K."/>
            <person name="Cardenas P."/>
        </authorList>
    </citation>
    <scope>NUCLEOTIDE SEQUENCE</scope>
</reference>
<evidence type="ECO:0000313" key="8">
    <source>
        <dbReference type="EMBL" id="CAI8013718.1"/>
    </source>
</evidence>
<dbReference type="InterPro" id="IPR008010">
    <property type="entry name" value="Tatp1"/>
</dbReference>
<dbReference type="AlphaFoldDB" id="A0AA35WA32"/>
<accession>A0AA35WA32</accession>
<feature type="transmembrane region" description="Helical" evidence="7">
    <location>
        <begin position="45"/>
        <end position="70"/>
    </location>
</feature>
<evidence type="ECO:0000256" key="6">
    <source>
        <dbReference type="SAM" id="MobiDB-lite"/>
    </source>
</evidence>
<evidence type="ECO:0000256" key="3">
    <source>
        <dbReference type="ARBA" id="ARBA00022692"/>
    </source>
</evidence>
<dbReference type="PANTHER" id="PTHR13317:SF4">
    <property type="entry name" value="TRANSMEMBRANE ANTERIOR POSTERIOR TRANSFORMATION PROTEIN 1 HOMOLOG"/>
    <property type="match status" value="1"/>
</dbReference>
<evidence type="ECO:0000256" key="5">
    <source>
        <dbReference type="ARBA" id="ARBA00023136"/>
    </source>
</evidence>
<feature type="transmembrane region" description="Helical" evidence="7">
    <location>
        <begin position="91"/>
        <end position="111"/>
    </location>
</feature>
<organism evidence="8 9">
    <name type="scientific">Geodia barretti</name>
    <name type="common">Barrett's horny sponge</name>
    <dbReference type="NCBI Taxonomy" id="519541"/>
    <lineage>
        <taxon>Eukaryota</taxon>
        <taxon>Metazoa</taxon>
        <taxon>Porifera</taxon>
        <taxon>Demospongiae</taxon>
        <taxon>Heteroscleromorpha</taxon>
        <taxon>Tetractinellida</taxon>
        <taxon>Astrophorina</taxon>
        <taxon>Geodiidae</taxon>
        <taxon>Geodia</taxon>
    </lineage>
</organism>
<dbReference type="GO" id="GO:0036064">
    <property type="term" value="C:ciliary basal body"/>
    <property type="evidence" value="ECO:0007669"/>
    <property type="project" value="TreeGrafter"/>
</dbReference>
<sequence length="471" mass="53057">MKSVYDYVVGELSRGYLLERDEAMLSEKQRRVVTFMKTPRELEKLMLFGFLICLDAFLFILTFLPIRVLLSLSHSLYRFSRCRQRWIETCDLCDIFRVSILLLCIVCMGYVDTSAVYHIVRAQSVIKLYVIYNMLEIFDRLLASIGQDTLDSLFWSAVDVEGKEGGEGRKPRDYLGAAFYYIVATGYVLIHTVVLLFQTVTLNVAVNSHSKALLTIMVSNNFVELKGSVFKKFERSNLFQMSCSDIRERFHYVVLLGLVSVRNLAQFNWDPSYLHEVAPVLLLVLVSEVFVDWTKHAFITKFNDISPDVYQEYRSILAKDLASSQHQQAKSDHSDLVSRRMGFIPLPLICLVWRTLSQSFSFPGSREAALVATIYLCLTSVKVVVGILLLHGARSYCEDRKSSTGAASSNESSPCSHGSETNSGVAGDVIIVGGAEGGVRQRTSSAAARKTVKQRSLSEVERYTLVSNRIV</sequence>
<feature type="transmembrane region" description="Helical" evidence="7">
    <location>
        <begin position="178"/>
        <end position="200"/>
    </location>
</feature>
<keyword evidence="3 7" id="KW-0812">Transmembrane</keyword>
<dbReference type="Pfam" id="PF05346">
    <property type="entry name" value="DUF747"/>
    <property type="match status" value="1"/>
</dbReference>
<gene>
    <name evidence="8" type="ORF">GBAR_LOCUS8660</name>
</gene>
<feature type="transmembrane region" description="Helical" evidence="7">
    <location>
        <begin position="337"/>
        <end position="356"/>
    </location>
</feature>
<comment type="similarity">
    <text evidence="2">Belongs to the TAPT1 family.</text>
</comment>